<comment type="caution">
    <text evidence="2">The sequence shown here is derived from an EMBL/GenBank/DDBJ whole genome shotgun (WGS) entry which is preliminary data.</text>
</comment>
<organism evidence="2 3">
    <name type="scientific">Lasiosphaeria hispida</name>
    <dbReference type="NCBI Taxonomy" id="260671"/>
    <lineage>
        <taxon>Eukaryota</taxon>
        <taxon>Fungi</taxon>
        <taxon>Dikarya</taxon>
        <taxon>Ascomycota</taxon>
        <taxon>Pezizomycotina</taxon>
        <taxon>Sordariomycetes</taxon>
        <taxon>Sordariomycetidae</taxon>
        <taxon>Sordariales</taxon>
        <taxon>Lasiosphaeriaceae</taxon>
        <taxon>Lasiosphaeria</taxon>
    </lineage>
</organism>
<sequence length="188" mass="20586">MRRPSRFRKHADKSWSSFDTETMNNIPQSPTSQRSLRGRDTGFPESFCGHRNTSLPHPDANLAPDASLTEADITPNLAIARHRMSVLVSRGPRARALTDSALPMGTPNGGTSGTSNKSQQQQQRQQQQQLNGVSAGGGGSDRSRSSSELSEDGGHSPTKDVHGDGYESRQNGEHGRRRSLIRRLIHHK</sequence>
<feature type="compositionally biased region" description="Basic residues" evidence="1">
    <location>
        <begin position="1"/>
        <end position="11"/>
    </location>
</feature>
<reference evidence="2" key="1">
    <citation type="journal article" date="2023" name="Mol. Phylogenet. Evol.">
        <title>Genome-scale phylogeny and comparative genomics of the fungal order Sordariales.</title>
        <authorList>
            <person name="Hensen N."/>
            <person name="Bonometti L."/>
            <person name="Westerberg I."/>
            <person name="Brannstrom I.O."/>
            <person name="Guillou S."/>
            <person name="Cros-Aarteil S."/>
            <person name="Calhoun S."/>
            <person name="Haridas S."/>
            <person name="Kuo A."/>
            <person name="Mondo S."/>
            <person name="Pangilinan J."/>
            <person name="Riley R."/>
            <person name="LaButti K."/>
            <person name="Andreopoulos B."/>
            <person name="Lipzen A."/>
            <person name="Chen C."/>
            <person name="Yan M."/>
            <person name="Daum C."/>
            <person name="Ng V."/>
            <person name="Clum A."/>
            <person name="Steindorff A."/>
            <person name="Ohm R.A."/>
            <person name="Martin F."/>
            <person name="Silar P."/>
            <person name="Natvig D.O."/>
            <person name="Lalanne C."/>
            <person name="Gautier V."/>
            <person name="Ament-Velasquez S.L."/>
            <person name="Kruys A."/>
            <person name="Hutchinson M.I."/>
            <person name="Powell A.J."/>
            <person name="Barry K."/>
            <person name="Miller A.N."/>
            <person name="Grigoriev I.V."/>
            <person name="Debuchy R."/>
            <person name="Gladieux P."/>
            <person name="Hiltunen Thoren M."/>
            <person name="Johannesson H."/>
        </authorList>
    </citation>
    <scope>NUCLEOTIDE SEQUENCE</scope>
    <source>
        <strain evidence="2">CBS 955.72</strain>
    </source>
</reference>
<feature type="region of interest" description="Disordered" evidence="1">
    <location>
        <begin position="90"/>
        <end position="188"/>
    </location>
</feature>
<gene>
    <name evidence="2" type="ORF">B0T25DRAFT_87744</name>
</gene>
<reference evidence="2" key="2">
    <citation type="submission" date="2023-06" db="EMBL/GenBank/DDBJ databases">
        <authorList>
            <consortium name="Lawrence Berkeley National Laboratory"/>
            <person name="Haridas S."/>
            <person name="Hensen N."/>
            <person name="Bonometti L."/>
            <person name="Westerberg I."/>
            <person name="Brannstrom I.O."/>
            <person name="Guillou S."/>
            <person name="Cros-Aarteil S."/>
            <person name="Calhoun S."/>
            <person name="Kuo A."/>
            <person name="Mondo S."/>
            <person name="Pangilinan J."/>
            <person name="Riley R."/>
            <person name="Labutti K."/>
            <person name="Andreopoulos B."/>
            <person name="Lipzen A."/>
            <person name="Chen C."/>
            <person name="Yanf M."/>
            <person name="Daum C."/>
            <person name="Ng V."/>
            <person name="Clum A."/>
            <person name="Steindorff A."/>
            <person name="Ohm R."/>
            <person name="Martin F."/>
            <person name="Silar P."/>
            <person name="Natvig D."/>
            <person name="Lalanne C."/>
            <person name="Gautier V."/>
            <person name="Ament-Velasquez S.L."/>
            <person name="Kruys A."/>
            <person name="Hutchinson M.I."/>
            <person name="Powell A.J."/>
            <person name="Barry K."/>
            <person name="Miller A.N."/>
            <person name="Grigoriev I.V."/>
            <person name="Debuchy R."/>
            <person name="Gladieux P."/>
            <person name="Thoren M.H."/>
            <person name="Johannesson H."/>
        </authorList>
    </citation>
    <scope>NUCLEOTIDE SEQUENCE</scope>
    <source>
        <strain evidence="2">CBS 955.72</strain>
    </source>
</reference>
<evidence type="ECO:0000313" key="3">
    <source>
        <dbReference type="Proteomes" id="UP001275084"/>
    </source>
</evidence>
<evidence type="ECO:0000256" key="1">
    <source>
        <dbReference type="SAM" id="MobiDB-lite"/>
    </source>
</evidence>
<dbReference type="AlphaFoldDB" id="A0AAJ0HPN1"/>
<protein>
    <submittedName>
        <fullName evidence="2">Uncharacterized protein</fullName>
    </submittedName>
</protein>
<proteinExistence type="predicted"/>
<accession>A0AAJ0HPN1</accession>
<keyword evidence="3" id="KW-1185">Reference proteome</keyword>
<dbReference type="Proteomes" id="UP001275084">
    <property type="component" value="Unassembled WGS sequence"/>
</dbReference>
<feature type="compositionally biased region" description="Basic and acidic residues" evidence="1">
    <location>
        <begin position="152"/>
        <end position="174"/>
    </location>
</feature>
<evidence type="ECO:0000313" key="2">
    <source>
        <dbReference type="EMBL" id="KAK3359139.1"/>
    </source>
</evidence>
<name>A0AAJ0HPN1_9PEZI</name>
<feature type="compositionally biased region" description="Basic residues" evidence="1">
    <location>
        <begin position="175"/>
        <end position="188"/>
    </location>
</feature>
<feature type="compositionally biased region" description="Polar residues" evidence="1">
    <location>
        <begin position="14"/>
        <end position="35"/>
    </location>
</feature>
<feature type="region of interest" description="Disordered" evidence="1">
    <location>
        <begin position="1"/>
        <end position="63"/>
    </location>
</feature>
<dbReference type="EMBL" id="JAUIQD010000002">
    <property type="protein sequence ID" value="KAK3359139.1"/>
    <property type="molecule type" value="Genomic_DNA"/>
</dbReference>
<feature type="compositionally biased region" description="Low complexity" evidence="1">
    <location>
        <begin position="113"/>
        <end position="133"/>
    </location>
</feature>